<dbReference type="AlphaFoldDB" id="A0AA39R714"/>
<feature type="chain" id="PRO_5041397340" evidence="1">
    <location>
        <begin position="22"/>
        <end position="184"/>
    </location>
</feature>
<evidence type="ECO:0000313" key="2">
    <source>
        <dbReference type="EMBL" id="KAK0516018.1"/>
    </source>
</evidence>
<name>A0AA39R714_9LECA</name>
<accession>A0AA39R714</accession>
<reference evidence="2" key="1">
    <citation type="submission" date="2023-03" db="EMBL/GenBank/DDBJ databases">
        <title>Complete genome of Cladonia borealis.</title>
        <authorList>
            <person name="Park H."/>
        </authorList>
    </citation>
    <scope>NUCLEOTIDE SEQUENCE</scope>
    <source>
        <strain evidence="2">ANT050790</strain>
    </source>
</reference>
<gene>
    <name evidence="2" type="ORF">JMJ35_002052</name>
</gene>
<evidence type="ECO:0000256" key="1">
    <source>
        <dbReference type="SAM" id="SignalP"/>
    </source>
</evidence>
<keyword evidence="1" id="KW-0732">Signal</keyword>
<evidence type="ECO:0000313" key="3">
    <source>
        <dbReference type="Proteomes" id="UP001166286"/>
    </source>
</evidence>
<dbReference type="EMBL" id="JAFEKC020000003">
    <property type="protein sequence ID" value="KAK0516018.1"/>
    <property type="molecule type" value="Genomic_DNA"/>
</dbReference>
<comment type="caution">
    <text evidence="2">The sequence shown here is derived from an EMBL/GenBank/DDBJ whole genome shotgun (WGS) entry which is preliminary data.</text>
</comment>
<protein>
    <submittedName>
        <fullName evidence="2">Uncharacterized protein</fullName>
    </submittedName>
</protein>
<proteinExistence type="predicted"/>
<organism evidence="2 3">
    <name type="scientific">Cladonia borealis</name>
    <dbReference type="NCBI Taxonomy" id="184061"/>
    <lineage>
        <taxon>Eukaryota</taxon>
        <taxon>Fungi</taxon>
        <taxon>Dikarya</taxon>
        <taxon>Ascomycota</taxon>
        <taxon>Pezizomycotina</taxon>
        <taxon>Lecanoromycetes</taxon>
        <taxon>OSLEUM clade</taxon>
        <taxon>Lecanoromycetidae</taxon>
        <taxon>Lecanorales</taxon>
        <taxon>Lecanorineae</taxon>
        <taxon>Cladoniaceae</taxon>
        <taxon>Cladonia</taxon>
    </lineage>
</organism>
<feature type="signal peptide" evidence="1">
    <location>
        <begin position="1"/>
        <end position="21"/>
    </location>
</feature>
<dbReference type="Proteomes" id="UP001166286">
    <property type="component" value="Unassembled WGS sequence"/>
</dbReference>
<keyword evidence="3" id="KW-1185">Reference proteome</keyword>
<sequence length="184" mass="20332">MLRYRTLLLTVAFCFYSASSALECFSGALPSLPDCEQLISALYQLSDMPRQNEPKEYGRTMDTGIYSQKIPKLIHLHGPEDYNCGILVDVDAADYYAVDTFRVQDIADAANAIYGYCLVRRRELGLGYPAFVEHVYAKLIKVDSLASLNKSNIEMISLSSKTSMLNSTKSVLAVNGGAYNLSTS</sequence>